<protein>
    <submittedName>
        <fullName evidence="1">Uncharacterized protein</fullName>
    </submittedName>
</protein>
<organism evidence="1 2">
    <name type="scientific">Porcisia hertigi</name>
    <dbReference type="NCBI Taxonomy" id="2761500"/>
    <lineage>
        <taxon>Eukaryota</taxon>
        <taxon>Discoba</taxon>
        <taxon>Euglenozoa</taxon>
        <taxon>Kinetoplastea</taxon>
        <taxon>Metakinetoplastina</taxon>
        <taxon>Trypanosomatida</taxon>
        <taxon>Trypanosomatidae</taxon>
        <taxon>Leishmaniinae</taxon>
        <taxon>Porcisia</taxon>
    </lineage>
</organism>
<dbReference type="AlphaFoldDB" id="A0A836LJS2"/>
<dbReference type="OrthoDB" id="272229at2759"/>
<name>A0A836LJS2_9TRYP</name>
<gene>
    <name evidence="1" type="ORF">JKF63_07917</name>
</gene>
<comment type="caution">
    <text evidence="1">The sequence shown here is derived from an EMBL/GenBank/DDBJ whole genome shotgun (WGS) entry which is preliminary data.</text>
</comment>
<reference evidence="1 2" key="1">
    <citation type="submission" date="2021-02" db="EMBL/GenBank/DDBJ databases">
        <title>Porcisia hertigi Genome sequencing and assembly.</title>
        <authorList>
            <person name="Almutairi H."/>
            <person name="Gatherer D."/>
        </authorList>
    </citation>
    <scope>NUCLEOTIDE SEQUENCE [LARGE SCALE GENOMIC DNA]</scope>
    <source>
        <strain evidence="1 2">C119</strain>
    </source>
</reference>
<dbReference type="EMBL" id="JAFJZO010000008">
    <property type="protein sequence ID" value="KAG5510845.1"/>
    <property type="molecule type" value="Genomic_DNA"/>
</dbReference>
<evidence type="ECO:0000313" key="2">
    <source>
        <dbReference type="Proteomes" id="UP000674318"/>
    </source>
</evidence>
<dbReference type="GeneID" id="94293922"/>
<keyword evidence="2" id="KW-1185">Reference proteome</keyword>
<accession>A0A836LJS2</accession>
<sequence length="390" mass="42036">MSSLVLRRDLSLEVPRLLVGAVQPYQTLAGPALTTSFLRQPDLLPFQRTAFSHAAIAPLYFHTLLHTLAEFAETPRAVQHSPVKLRHAPMPNFWDLIGTLNCFYYSAHAPYGELAGSSALDEHPAMGAVELVRPGHRKESDVKLTLFNNAHQPVASMLMTGPKGGTTHQAGGDAVEDLQDTSCASPLTRTAFPYVEPPTELTTSDCEGLSAVMIGGTQVYGGLYGSLMPMEGSGGFGQRACYRVENVAVSSLSPDDPGQVSVAEEAADDNAASSSESIAMPPWVLYDCVQRFFFRLHSSGVFGGDAAIAPGEGWRVSAHHVIQTGDAVFGVPVEVVCAVPRVYINYRLPPWRHQLGLPAVNNATACVCLRCETRQDGRLVSTGVYFFCRS</sequence>
<evidence type="ECO:0000313" key="1">
    <source>
        <dbReference type="EMBL" id="KAG5510845.1"/>
    </source>
</evidence>
<dbReference type="KEGG" id="phet:94293922"/>
<dbReference type="Proteomes" id="UP000674318">
    <property type="component" value="Unassembled WGS sequence"/>
</dbReference>
<dbReference type="RefSeq" id="XP_067759317.1">
    <property type="nucleotide sequence ID" value="XM_067903845.1"/>
</dbReference>
<proteinExistence type="predicted"/>